<dbReference type="EMBL" id="RCNR01000033">
    <property type="protein sequence ID" value="MUH37159.1"/>
    <property type="molecule type" value="Genomic_DNA"/>
</dbReference>
<evidence type="ECO:0000256" key="5">
    <source>
        <dbReference type="ARBA" id="ARBA00015611"/>
    </source>
</evidence>
<organism evidence="14 15">
    <name type="scientific">Zobellia amurskyensis</name>
    <dbReference type="NCBI Taxonomy" id="248905"/>
    <lineage>
        <taxon>Bacteria</taxon>
        <taxon>Pseudomonadati</taxon>
        <taxon>Bacteroidota</taxon>
        <taxon>Flavobacteriia</taxon>
        <taxon>Flavobacteriales</taxon>
        <taxon>Flavobacteriaceae</taxon>
        <taxon>Zobellia</taxon>
    </lineage>
</organism>
<dbReference type="GO" id="GO:0008270">
    <property type="term" value="F:zinc ion binding"/>
    <property type="evidence" value="ECO:0007669"/>
    <property type="project" value="InterPro"/>
</dbReference>
<keyword evidence="15" id="KW-1185">Reference proteome</keyword>
<keyword evidence="9" id="KW-0378">Hydrolase</keyword>
<dbReference type="GO" id="GO:0016020">
    <property type="term" value="C:membrane"/>
    <property type="evidence" value="ECO:0007669"/>
    <property type="project" value="TreeGrafter"/>
</dbReference>
<evidence type="ECO:0000256" key="6">
    <source>
        <dbReference type="ARBA" id="ARBA00022438"/>
    </source>
</evidence>
<dbReference type="OrthoDB" id="100605at2"/>
<evidence type="ECO:0000259" key="12">
    <source>
        <dbReference type="Pfam" id="PF01433"/>
    </source>
</evidence>
<proteinExistence type="inferred from homology"/>
<evidence type="ECO:0000259" key="13">
    <source>
        <dbReference type="Pfam" id="PF17900"/>
    </source>
</evidence>
<accession>A0A7X3D2E5</accession>
<keyword evidence="11" id="KW-0482">Metalloprotease</keyword>
<dbReference type="GO" id="GO:0016285">
    <property type="term" value="F:alanyl aminopeptidase activity"/>
    <property type="evidence" value="ECO:0007669"/>
    <property type="project" value="UniProtKB-EC"/>
</dbReference>
<dbReference type="GO" id="GO:0005615">
    <property type="term" value="C:extracellular space"/>
    <property type="evidence" value="ECO:0007669"/>
    <property type="project" value="TreeGrafter"/>
</dbReference>
<dbReference type="GO" id="GO:0070006">
    <property type="term" value="F:metalloaminopeptidase activity"/>
    <property type="evidence" value="ECO:0007669"/>
    <property type="project" value="TreeGrafter"/>
</dbReference>
<evidence type="ECO:0000256" key="4">
    <source>
        <dbReference type="ARBA" id="ARBA00012564"/>
    </source>
</evidence>
<dbReference type="Pfam" id="PF01433">
    <property type="entry name" value="Peptidase_M1"/>
    <property type="match status" value="1"/>
</dbReference>
<dbReference type="PANTHER" id="PTHR11533:SF174">
    <property type="entry name" value="PUROMYCIN-SENSITIVE AMINOPEPTIDASE-RELATED"/>
    <property type="match status" value="1"/>
</dbReference>
<comment type="caution">
    <text evidence="14">The sequence shown here is derived from an EMBL/GenBank/DDBJ whole genome shotgun (WGS) entry which is preliminary data.</text>
</comment>
<sequence>MKNLFVLFFFSSMFVCFGQHQDKVDFTHADVYIEPVPLNKEVKGGVVYRFNVLQSVDSVFLDAKAMTFSKVELDGKKIDFNQTDNTISIYKKFKKDTSHKLMLEYIAKPKQTVYFSGWGDGVEGNEQIWTQGQGKYTSHWLPSFDDMNEKVVFDLVIQVNKNYSVIANGKLGITPLEMDDNPVWFFDMKKPMSSYLLAFAIGNYSKQELVSSGGVPIKNYYYPQDSLRVEPTYRYTKDIFDFLEREIEVPYPWQNYKQIPVRDFLYAGMENTAATIFSDGYVIDSIAFADKNFVNVNAHELAHQWFGNLVTEKDGNHHWLHEGFATYYAYLAEKEIFGDDHFYWKLFETAKELHDISDSGEGQALVDPKASSATFYEKGAWALVILRDKIGDNSFKKGVKAYLNKHQFKNVTIDDFINEIELVSGLKLDDFRTTWLLSTEFPWEEAKKFLIGRKESIHTFFASDHSDKNLGYWLNDNQPIQYKKALIDKFAKEIADDGLEMLLIESPHLEIRQKGIKLIQEIPIDKKEEVEKLLTDKSYVTQELALYKLWSTFPENQKAYLDITKGVIGMPNKNVRLLWLLLAVATNDYEAQNTTKYFAELSNYTSPEYGWEIRLSAFQYLREIGFTDEGLLNLIYATDHHSWQFKKFSRNLIDQLFEDVAYKARILKLIEKLNAEESRYINTKLN</sequence>
<dbReference type="Gene3D" id="1.10.390.10">
    <property type="entry name" value="Neutral Protease Domain 2"/>
    <property type="match status" value="1"/>
</dbReference>
<keyword evidence="7" id="KW-0645">Protease</keyword>
<evidence type="ECO:0000256" key="3">
    <source>
        <dbReference type="ARBA" id="ARBA00010136"/>
    </source>
</evidence>
<evidence type="ECO:0000256" key="8">
    <source>
        <dbReference type="ARBA" id="ARBA00022723"/>
    </source>
</evidence>
<dbReference type="GO" id="GO:0006508">
    <property type="term" value="P:proteolysis"/>
    <property type="evidence" value="ECO:0007669"/>
    <property type="project" value="UniProtKB-KW"/>
</dbReference>
<feature type="domain" description="Aminopeptidase N-like N-terminal" evidence="13">
    <location>
        <begin position="28"/>
        <end position="196"/>
    </location>
</feature>
<evidence type="ECO:0000256" key="1">
    <source>
        <dbReference type="ARBA" id="ARBA00000098"/>
    </source>
</evidence>
<comment type="similarity">
    <text evidence="3">Belongs to the peptidase M1 family.</text>
</comment>
<dbReference type="SUPFAM" id="SSF55486">
    <property type="entry name" value="Metalloproteases ('zincins'), catalytic domain"/>
    <property type="match status" value="1"/>
</dbReference>
<dbReference type="AlphaFoldDB" id="A0A7X3D2E5"/>
<dbReference type="InterPro" id="IPR045357">
    <property type="entry name" value="Aminopeptidase_N-like_N"/>
</dbReference>
<dbReference type="InterPro" id="IPR014782">
    <property type="entry name" value="Peptidase_M1_dom"/>
</dbReference>
<dbReference type="CDD" id="cd09603">
    <property type="entry name" value="M1_APN_like"/>
    <property type="match status" value="1"/>
</dbReference>
<dbReference type="InterPro" id="IPR050344">
    <property type="entry name" value="Peptidase_M1_aminopeptidases"/>
</dbReference>
<dbReference type="InterPro" id="IPR027268">
    <property type="entry name" value="Peptidase_M4/M1_CTD_sf"/>
</dbReference>
<name>A0A7X3D2E5_9FLAO</name>
<evidence type="ECO:0000256" key="10">
    <source>
        <dbReference type="ARBA" id="ARBA00022833"/>
    </source>
</evidence>
<keyword evidence="8" id="KW-0479">Metal-binding</keyword>
<evidence type="ECO:0000313" key="15">
    <source>
        <dbReference type="Proteomes" id="UP000540519"/>
    </source>
</evidence>
<dbReference type="InterPro" id="IPR001930">
    <property type="entry name" value="Peptidase_M1"/>
</dbReference>
<dbReference type="GO" id="GO:0043171">
    <property type="term" value="P:peptide catabolic process"/>
    <property type="evidence" value="ECO:0007669"/>
    <property type="project" value="TreeGrafter"/>
</dbReference>
<dbReference type="Proteomes" id="UP000540519">
    <property type="component" value="Unassembled WGS sequence"/>
</dbReference>
<feature type="domain" description="Peptidase M1 membrane alanine aminopeptidase" evidence="12">
    <location>
        <begin position="235"/>
        <end position="435"/>
    </location>
</feature>
<dbReference type="GO" id="GO:0042277">
    <property type="term" value="F:peptide binding"/>
    <property type="evidence" value="ECO:0007669"/>
    <property type="project" value="TreeGrafter"/>
</dbReference>
<comment type="cofactor">
    <cofactor evidence="2">
        <name>Zn(2+)</name>
        <dbReference type="ChEBI" id="CHEBI:29105"/>
    </cofactor>
</comment>
<protein>
    <recommendedName>
        <fullName evidence="5">Aminopeptidase N</fullName>
        <ecNumber evidence="4">3.4.11.2</ecNumber>
    </recommendedName>
</protein>
<evidence type="ECO:0000256" key="7">
    <source>
        <dbReference type="ARBA" id="ARBA00022670"/>
    </source>
</evidence>
<dbReference type="SUPFAM" id="SSF63737">
    <property type="entry name" value="Leukotriene A4 hydrolase N-terminal domain"/>
    <property type="match status" value="1"/>
</dbReference>
<dbReference type="PRINTS" id="PR00756">
    <property type="entry name" value="ALADIPTASE"/>
</dbReference>
<evidence type="ECO:0000256" key="2">
    <source>
        <dbReference type="ARBA" id="ARBA00001947"/>
    </source>
</evidence>
<evidence type="ECO:0000256" key="9">
    <source>
        <dbReference type="ARBA" id="ARBA00022801"/>
    </source>
</evidence>
<comment type="catalytic activity">
    <reaction evidence="1">
        <text>Release of an N-terminal amino acid, Xaa-|-Yaa- from a peptide, amide or arylamide. Xaa is preferably Ala, but may be most amino acids including Pro (slow action). When a terminal hydrophobic residue is followed by a prolyl residue, the two may be released as an intact Xaa-Pro dipeptide.</text>
        <dbReference type="EC" id="3.4.11.2"/>
    </reaction>
</comment>
<evidence type="ECO:0000313" key="14">
    <source>
        <dbReference type="EMBL" id="MUH37159.1"/>
    </source>
</evidence>
<dbReference type="EC" id="3.4.11.2" evidence="4"/>
<dbReference type="RefSeq" id="WP_155600530.1">
    <property type="nucleotide sequence ID" value="NZ_RCNR01000033.1"/>
</dbReference>
<gene>
    <name evidence="14" type="ORF">D9O36_15005</name>
</gene>
<dbReference type="Gene3D" id="2.60.40.1730">
    <property type="entry name" value="tricorn interacting facor f3 domain"/>
    <property type="match status" value="1"/>
</dbReference>
<dbReference type="InterPro" id="IPR042097">
    <property type="entry name" value="Aminopeptidase_N-like_N_sf"/>
</dbReference>
<dbReference type="PANTHER" id="PTHR11533">
    <property type="entry name" value="PROTEASE M1 ZINC METALLOPROTEASE"/>
    <property type="match status" value="1"/>
</dbReference>
<dbReference type="GO" id="GO:0005737">
    <property type="term" value="C:cytoplasm"/>
    <property type="evidence" value="ECO:0007669"/>
    <property type="project" value="TreeGrafter"/>
</dbReference>
<evidence type="ECO:0000256" key="11">
    <source>
        <dbReference type="ARBA" id="ARBA00023049"/>
    </source>
</evidence>
<dbReference type="Pfam" id="PF17900">
    <property type="entry name" value="Peptidase_M1_N"/>
    <property type="match status" value="1"/>
</dbReference>
<keyword evidence="10" id="KW-0862">Zinc</keyword>
<keyword evidence="6" id="KW-0031">Aminopeptidase</keyword>
<reference evidence="14 15" key="1">
    <citation type="journal article" date="2019" name="Mar. Drugs">
        <title>Comparative Genomics and CAZyme Genome Repertoires of Marine Zobellia amurskyensis KMM 3526(T) and Zobellia laminariae KMM 3676(T).</title>
        <authorList>
            <person name="Chernysheva N."/>
            <person name="Bystritskaya E."/>
            <person name="Stenkova A."/>
            <person name="Golovkin I."/>
            <person name="Nedashkovskaya O."/>
            <person name="Isaeva M."/>
        </authorList>
    </citation>
    <scope>NUCLEOTIDE SEQUENCE [LARGE SCALE GENOMIC DNA]</scope>
    <source>
        <strain evidence="14 15">KMM 3526</strain>
    </source>
</reference>